<dbReference type="InterPro" id="IPR007944">
    <property type="entry name" value="FlhC"/>
</dbReference>
<keyword evidence="5" id="KW-0805">Transcription regulation</keyword>
<evidence type="ECO:0000256" key="6">
    <source>
        <dbReference type="ARBA" id="ARBA00023125"/>
    </source>
</evidence>
<dbReference type="GO" id="GO:1902208">
    <property type="term" value="P:regulation of bacterial-type flagellum assembly"/>
    <property type="evidence" value="ECO:0007669"/>
    <property type="project" value="InterPro"/>
</dbReference>
<dbReference type="Proteomes" id="UP000254052">
    <property type="component" value="Unassembled WGS sequence"/>
</dbReference>
<dbReference type="EMBL" id="UGAW01000002">
    <property type="protein sequence ID" value="STI47093.1"/>
    <property type="molecule type" value="Genomic_DNA"/>
</dbReference>
<dbReference type="Proteomes" id="UP000254088">
    <property type="component" value="Unassembled WGS sequence"/>
</dbReference>
<keyword evidence="3" id="KW-1005">Bacterial flagellum biogenesis</keyword>
<evidence type="ECO:0000256" key="4">
    <source>
        <dbReference type="ARBA" id="ARBA00022833"/>
    </source>
</evidence>
<protein>
    <submittedName>
        <fullName evidence="10">Flagellar transcriptional activator</fullName>
    </submittedName>
</protein>
<evidence type="ECO:0000313" key="13">
    <source>
        <dbReference type="Proteomes" id="UP000254088"/>
    </source>
</evidence>
<evidence type="ECO:0000256" key="5">
    <source>
        <dbReference type="ARBA" id="ARBA00023015"/>
    </source>
</evidence>
<evidence type="ECO:0000256" key="1">
    <source>
        <dbReference type="ARBA" id="ARBA00022490"/>
    </source>
</evidence>
<name>A0A377B9G6_ECOLX</name>
<dbReference type="Pfam" id="PF05280">
    <property type="entry name" value="FlhC"/>
    <property type="match status" value="1"/>
</dbReference>
<keyword evidence="7" id="KW-0010">Activator</keyword>
<organism evidence="10 12">
    <name type="scientific">Escherichia coli</name>
    <dbReference type="NCBI Taxonomy" id="562"/>
    <lineage>
        <taxon>Bacteria</taxon>
        <taxon>Pseudomonadati</taxon>
        <taxon>Pseudomonadota</taxon>
        <taxon>Gammaproteobacteria</taxon>
        <taxon>Enterobacterales</taxon>
        <taxon>Enterobacteriaceae</taxon>
        <taxon>Escherichia</taxon>
    </lineage>
</organism>
<dbReference type="Proteomes" id="UP000254817">
    <property type="component" value="Unassembled WGS sequence"/>
</dbReference>
<evidence type="ECO:0000313" key="10">
    <source>
        <dbReference type="EMBL" id="STL55918.1"/>
    </source>
</evidence>
<keyword evidence="10" id="KW-0282">Flagellum</keyword>
<keyword evidence="1" id="KW-0963">Cytoplasm</keyword>
<sequence>MLPFSTDWFMTWEQNVHASMFCNAWQFLLKTGLCNGVDAVIKAYRLYLEQCPQAEEGPLLALTRAWTLVRFVESGLLQLSSCNCCGGNFITHAHQPVGSFACSLCQPPSRAVKRRKLSQNPADIIPQLLDEQRVQAV</sequence>
<dbReference type="SUPFAM" id="SSF160930">
    <property type="entry name" value="FlhC-like"/>
    <property type="match status" value="1"/>
</dbReference>
<accession>A0A377B9G6</accession>
<keyword evidence="10" id="KW-0969">Cilium</keyword>
<keyword evidence="4" id="KW-0862">Zinc</keyword>
<evidence type="ECO:0000313" key="9">
    <source>
        <dbReference type="EMBL" id="STI47093.1"/>
    </source>
</evidence>
<keyword evidence="6" id="KW-0238">DNA-binding</keyword>
<evidence type="ECO:0000256" key="8">
    <source>
        <dbReference type="ARBA" id="ARBA00023163"/>
    </source>
</evidence>
<evidence type="ECO:0000313" key="12">
    <source>
        <dbReference type="Proteomes" id="UP000254052"/>
    </source>
</evidence>
<dbReference type="EMBL" id="UGEX01000001">
    <property type="protein sequence ID" value="STL92266.1"/>
    <property type="molecule type" value="Genomic_DNA"/>
</dbReference>
<keyword evidence="8" id="KW-0804">Transcription</keyword>
<evidence type="ECO:0000256" key="3">
    <source>
        <dbReference type="ARBA" id="ARBA00022795"/>
    </source>
</evidence>
<keyword evidence="2" id="KW-0479">Metal-binding</keyword>
<dbReference type="GO" id="GO:0044781">
    <property type="term" value="P:bacterial-type flagellum organization"/>
    <property type="evidence" value="ECO:0007669"/>
    <property type="project" value="UniProtKB-KW"/>
</dbReference>
<dbReference type="GO" id="GO:0045893">
    <property type="term" value="P:positive regulation of DNA-templated transcription"/>
    <property type="evidence" value="ECO:0007669"/>
    <property type="project" value="InterPro"/>
</dbReference>
<dbReference type="EMBL" id="UGED01000009">
    <property type="protein sequence ID" value="STL55918.1"/>
    <property type="molecule type" value="Genomic_DNA"/>
</dbReference>
<dbReference type="GO" id="GO:0003677">
    <property type="term" value="F:DNA binding"/>
    <property type="evidence" value="ECO:0007669"/>
    <property type="project" value="UniProtKB-KW"/>
</dbReference>
<evidence type="ECO:0000256" key="7">
    <source>
        <dbReference type="ARBA" id="ARBA00023159"/>
    </source>
</evidence>
<evidence type="ECO:0000256" key="2">
    <source>
        <dbReference type="ARBA" id="ARBA00022723"/>
    </source>
</evidence>
<proteinExistence type="predicted"/>
<reference evidence="12 13" key="1">
    <citation type="submission" date="2018-06" db="EMBL/GenBank/DDBJ databases">
        <authorList>
            <consortium name="Pathogen Informatics"/>
            <person name="Doyle S."/>
        </authorList>
    </citation>
    <scope>NUCLEOTIDE SEQUENCE [LARGE SCALE GENOMIC DNA]</scope>
    <source>
        <strain evidence="11 13">NCTC10429</strain>
        <strain evidence="9 14">NCTC11112</strain>
        <strain evidence="10 12">NCTC9962</strain>
    </source>
</reference>
<evidence type="ECO:0000313" key="11">
    <source>
        <dbReference type="EMBL" id="STL92266.1"/>
    </source>
</evidence>
<keyword evidence="10" id="KW-0966">Cell projection</keyword>
<dbReference type="AlphaFoldDB" id="A0A377B9G6"/>
<evidence type="ECO:0000313" key="14">
    <source>
        <dbReference type="Proteomes" id="UP000254817"/>
    </source>
</evidence>
<dbReference type="GO" id="GO:0046872">
    <property type="term" value="F:metal ion binding"/>
    <property type="evidence" value="ECO:0007669"/>
    <property type="project" value="UniProtKB-KW"/>
</dbReference>
<gene>
    <name evidence="10" type="primary">flhC_2</name>
    <name evidence="11" type="synonym">flhC</name>
    <name evidence="9" type="synonym">flhC_1</name>
    <name evidence="11" type="ORF">NCTC10429_03198</name>
    <name evidence="9" type="ORF">NCTC11112_06284</name>
    <name evidence="10" type="ORF">NCTC9962_04486</name>
</gene>